<accession>A0A645JEL2</accession>
<sequence length="146" mass="16875">MRIHQPQGAHGQHAGGHRHLEGQKHQHQHHEKQRIPSPEPEAAQRVGKHGDHQGLSQQDSQRIVSRVEKQRQVQRLFKQQGIVLPKGRDRGRQQDIHPLILRVAVARIKIGLHLSRREEAVKKSQHDRREQQRAHDDQYSVADDSA</sequence>
<feature type="compositionally biased region" description="Low complexity" evidence="1">
    <location>
        <begin position="1"/>
        <end position="12"/>
    </location>
</feature>
<name>A0A645JEL2_9ZZZZ</name>
<evidence type="ECO:0000256" key="1">
    <source>
        <dbReference type="SAM" id="MobiDB-lite"/>
    </source>
</evidence>
<gene>
    <name evidence="2" type="ORF">SDC9_209350</name>
</gene>
<organism evidence="2">
    <name type="scientific">bioreactor metagenome</name>
    <dbReference type="NCBI Taxonomy" id="1076179"/>
    <lineage>
        <taxon>unclassified sequences</taxon>
        <taxon>metagenomes</taxon>
        <taxon>ecological metagenomes</taxon>
    </lineage>
</organism>
<feature type="region of interest" description="Disordered" evidence="1">
    <location>
        <begin position="1"/>
        <end position="70"/>
    </location>
</feature>
<dbReference type="AlphaFoldDB" id="A0A645JEL2"/>
<comment type="caution">
    <text evidence="2">The sequence shown here is derived from an EMBL/GenBank/DDBJ whole genome shotgun (WGS) entry which is preliminary data.</text>
</comment>
<protein>
    <submittedName>
        <fullName evidence="2">Uncharacterized protein</fullName>
    </submittedName>
</protein>
<evidence type="ECO:0000313" key="2">
    <source>
        <dbReference type="EMBL" id="MPN61612.1"/>
    </source>
</evidence>
<feature type="compositionally biased region" description="Polar residues" evidence="1">
    <location>
        <begin position="54"/>
        <end position="63"/>
    </location>
</feature>
<dbReference type="EMBL" id="VSSQ01138455">
    <property type="protein sequence ID" value="MPN61612.1"/>
    <property type="molecule type" value="Genomic_DNA"/>
</dbReference>
<feature type="region of interest" description="Disordered" evidence="1">
    <location>
        <begin position="117"/>
        <end position="146"/>
    </location>
</feature>
<feature type="compositionally biased region" description="Basic and acidic residues" evidence="1">
    <location>
        <begin position="117"/>
        <end position="138"/>
    </location>
</feature>
<proteinExistence type="predicted"/>
<reference evidence="2" key="1">
    <citation type="submission" date="2019-08" db="EMBL/GenBank/DDBJ databases">
        <authorList>
            <person name="Kucharzyk K."/>
            <person name="Murdoch R.W."/>
            <person name="Higgins S."/>
            <person name="Loffler F."/>
        </authorList>
    </citation>
    <scope>NUCLEOTIDE SEQUENCE</scope>
</reference>